<comment type="caution">
    <text evidence="1">The sequence shown here is derived from an EMBL/GenBank/DDBJ whole genome shotgun (WGS) entry which is preliminary data.</text>
</comment>
<sequence>MPLSIVSSDEHGGCDPASATARPADLVVIAGSDAELARYAQAWHGAGRNLPGLYMANLRRLSPYQIGQLSAAIGIARGVLIHLPPDISDGQSDIAPLAELARARNVALAIVGSADQTDPALEGLSNMPRTTLRRLGALCRRPDARSARAVLTQLSLSAGLSIEPWLDGPAAVLEPIRGEAR</sequence>
<accession>A0A418UYL6</accession>
<dbReference type="EMBL" id="QYYD01000030">
    <property type="protein sequence ID" value="RJF68321.1"/>
    <property type="molecule type" value="Genomic_DNA"/>
</dbReference>
<evidence type="ECO:0000313" key="2">
    <source>
        <dbReference type="Proteomes" id="UP000285523"/>
    </source>
</evidence>
<proteinExistence type="predicted"/>
<dbReference type="Proteomes" id="UP000285523">
    <property type="component" value="Unassembled WGS sequence"/>
</dbReference>
<organism evidence="1 2">
    <name type="scientific">Rhodopseudomonas palustris</name>
    <dbReference type="NCBI Taxonomy" id="1076"/>
    <lineage>
        <taxon>Bacteria</taxon>
        <taxon>Pseudomonadati</taxon>
        <taxon>Pseudomonadota</taxon>
        <taxon>Alphaproteobacteria</taxon>
        <taxon>Hyphomicrobiales</taxon>
        <taxon>Nitrobacteraceae</taxon>
        <taxon>Rhodopseudomonas</taxon>
    </lineage>
</organism>
<evidence type="ECO:0000313" key="1">
    <source>
        <dbReference type="EMBL" id="RJF68321.1"/>
    </source>
</evidence>
<dbReference type="AlphaFoldDB" id="A0A418UYL6"/>
<reference evidence="1 2" key="1">
    <citation type="submission" date="2018-09" db="EMBL/GenBank/DDBJ databases">
        <title>Draft genome sequence of Rhodopseudomonas palustris 2.1.18.</title>
        <authorList>
            <person name="Robertson S.L."/>
            <person name="Meyer T.E."/>
            <person name="Kyndt J.A."/>
        </authorList>
    </citation>
    <scope>NUCLEOTIDE SEQUENCE [LARGE SCALE GENOMIC DNA]</scope>
    <source>
        <strain evidence="1 2">2.1.18</strain>
    </source>
</reference>
<name>A0A418UYL6_RHOPL</name>
<dbReference type="OrthoDB" id="8138887at2"/>
<protein>
    <submittedName>
        <fullName evidence="1">Uncharacterized protein</fullName>
    </submittedName>
</protein>
<gene>
    <name evidence="1" type="ORF">D4Q52_22585</name>
</gene>
<dbReference type="RefSeq" id="WP_119858826.1">
    <property type="nucleotide sequence ID" value="NZ_QYYD01000030.1"/>
</dbReference>